<evidence type="ECO:0000256" key="2">
    <source>
        <dbReference type="ARBA" id="ARBA00013346"/>
    </source>
</evidence>
<dbReference type="GO" id="GO:0032259">
    <property type="term" value="P:methylation"/>
    <property type="evidence" value="ECO:0007669"/>
    <property type="project" value="UniProtKB-KW"/>
</dbReference>
<dbReference type="RefSeq" id="WP_088560022.1">
    <property type="nucleotide sequence ID" value="NZ_FYEH01000002.1"/>
</dbReference>
<protein>
    <recommendedName>
        <fullName evidence="2">Protein-L-isoaspartate O-methyltransferase</fullName>
    </recommendedName>
    <alternativeName>
        <fullName evidence="3">Protein L-isoaspartyl methyltransferase</fullName>
    </alternativeName>
</protein>
<gene>
    <name evidence="4" type="ORF">SAMN07250955_102156</name>
</gene>
<organism evidence="4 5">
    <name type="scientific">Arboricoccus pini</name>
    <dbReference type="NCBI Taxonomy" id="1963835"/>
    <lineage>
        <taxon>Bacteria</taxon>
        <taxon>Pseudomonadati</taxon>
        <taxon>Pseudomonadota</taxon>
        <taxon>Alphaproteobacteria</taxon>
        <taxon>Geminicoccales</taxon>
        <taxon>Geminicoccaceae</taxon>
        <taxon>Arboricoccus</taxon>
    </lineage>
</organism>
<dbReference type="PANTHER" id="PTHR11579:SF18">
    <property type="entry name" value="PROTEIN-L-ISOASPARTATE O-METHYLTRANSFERASE"/>
    <property type="match status" value="1"/>
</dbReference>
<dbReference type="Proteomes" id="UP000197065">
    <property type="component" value="Unassembled WGS sequence"/>
</dbReference>
<dbReference type="PANTHER" id="PTHR11579">
    <property type="entry name" value="PROTEIN-L-ISOASPARTATE O-METHYLTRANSFERASE"/>
    <property type="match status" value="1"/>
</dbReference>
<evidence type="ECO:0000256" key="3">
    <source>
        <dbReference type="ARBA" id="ARBA00030757"/>
    </source>
</evidence>
<dbReference type="EMBL" id="FYEH01000002">
    <property type="protein sequence ID" value="SNB61261.1"/>
    <property type="molecule type" value="Genomic_DNA"/>
</dbReference>
<name>A0A212QPR0_9PROT</name>
<dbReference type="GO" id="GO:0004719">
    <property type="term" value="F:protein-L-isoaspartate (D-aspartate) O-methyltransferase activity"/>
    <property type="evidence" value="ECO:0007669"/>
    <property type="project" value="InterPro"/>
</dbReference>
<evidence type="ECO:0000313" key="5">
    <source>
        <dbReference type="Proteomes" id="UP000197065"/>
    </source>
</evidence>
<keyword evidence="4" id="KW-0489">Methyltransferase</keyword>
<proteinExistence type="inferred from homology"/>
<dbReference type="AlphaFoldDB" id="A0A212QPR0"/>
<reference evidence="4 5" key="1">
    <citation type="submission" date="2017-06" db="EMBL/GenBank/DDBJ databases">
        <authorList>
            <person name="Kim H.J."/>
            <person name="Triplett B.A."/>
        </authorList>
    </citation>
    <scope>NUCLEOTIDE SEQUENCE [LARGE SCALE GENOMIC DNA]</scope>
    <source>
        <strain evidence="4 5">B29T1</strain>
    </source>
</reference>
<dbReference type="OrthoDB" id="9798496at2"/>
<keyword evidence="5" id="KW-1185">Reference proteome</keyword>
<sequence>MSDYAVARRNMVESQLRTNRIDDPGIIEAMLTIPRELFVPPAFKSVAYTDEDLAFGDGRRLIEPLALAKLLQSAAIRPDQTVLVIGCDTGYAAAVAGRLGASVQLLTERHDDTTEIDRRLRDLGIDNVSVETGRLKEGLPAKAPFDVILLAGSVRAIPSELTQQLKEGGRLACVVQDDRAGRVTIATRVNGTIGKVTPFDAWLPELVTFRPAPSFVF</sequence>
<dbReference type="SUPFAM" id="SSF53335">
    <property type="entry name" value="S-adenosyl-L-methionine-dependent methyltransferases"/>
    <property type="match status" value="1"/>
</dbReference>
<accession>A0A212QPR0</accession>
<keyword evidence="4" id="KW-0808">Transferase</keyword>
<evidence type="ECO:0000313" key="4">
    <source>
        <dbReference type="EMBL" id="SNB61261.1"/>
    </source>
</evidence>
<dbReference type="Pfam" id="PF01135">
    <property type="entry name" value="PCMT"/>
    <property type="match status" value="1"/>
</dbReference>
<dbReference type="Gene3D" id="3.40.50.150">
    <property type="entry name" value="Vaccinia Virus protein VP39"/>
    <property type="match status" value="1"/>
</dbReference>
<dbReference type="InterPro" id="IPR000682">
    <property type="entry name" value="PCMT"/>
</dbReference>
<dbReference type="GO" id="GO:0005737">
    <property type="term" value="C:cytoplasm"/>
    <property type="evidence" value="ECO:0007669"/>
    <property type="project" value="TreeGrafter"/>
</dbReference>
<evidence type="ECO:0000256" key="1">
    <source>
        <dbReference type="ARBA" id="ARBA00005369"/>
    </source>
</evidence>
<dbReference type="InterPro" id="IPR029063">
    <property type="entry name" value="SAM-dependent_MTases_sf"/>
</dbReference>
<comment type="similarity">
    <text evidence="1">Belongs to the methyltransferase superfamily. L-isoaspartyl/D-aspartyl protein methyltransferase family.</text>
</comment>